<evidence type="ECO:0000256" key="3">
    <source>
        <dbReference type="ARBA" id="ARBA00022676"/>
    </source>
</evidence>
<evidence type="ECO:0000313" key="12">
    <source>
        <dbReference type="Proteomes" id="UP000324632"/>
    </source>
</evidence>
<evidence type="ECO:0000313" key="11">
    <source>
        <dbReference type="EMBL" id="KAA0719728.1"/>
    </source>
</evidence>
<organism evidence="11 12">
    <name type="scientific">Triplophysa tibetana</name>
    <dbReference type="NCBI Taxonomy" id="1572043"/>
    <lineage>
        <taxon>Eukaryota</taxon>
        <taxon>Metazoa</taxon>
        <taxon>Chordata</taxon>
        <taxon>Craniata</taxon>
        <taxon>Vertebrata</taxon>
        <taxon>Euteleostomi</taxon>
        <taxon>Actinopterygii</taxon>
        <taxon>Neopterygii</taxon>
        <taxon>Teleostei</taxon>
        <taxon>Ostariophysi</taxon>
        <taxon>Cypriniformes</taxon>
        <taxon>Nemacheilidae</taxon>
        <taxon>Triplophysa</taxon>
    </lineage>
</organism>
<protein>
    <recommendedName>
        <fullName evidence="10">Hexosyltransferase</fullName>
        <ecNumber evidence="10">2.4.1.-</ecNumber>
    </recommendedName>
</protein>
<dbReference type="Proteomes" id="UP000324632">
    <property type="component" value="Chromosome 6"/>
</dbReference>
<dbReference type="Pfam" id="PF01762">
    <property type="entry name" value="Galactosyl_T"/>
    <property type="match status" value="1"/>
</dbReference>
<keyword evidence="3 10" id="KW-0328">Glycosyltransferase</keyword>
<evidence type="ECO:0000256" key="10">
    <source>
        <dbReference type="RuleBase" id="RU363063"/>
    </source>
</evidence>
<keyword evidence="8 10" id="KW-0333">Golgi apparatus</keyword>
<keyword evidence="7" id="KW-1133">Transmembrane helix</keyword>
<dbReference type="PANTHER" id="PTHR11214:SF29">
    <property type="entry name" value="BETA-1,3-GALACTOSYLTRANSFERASE 9"/>
    <property type="match status" value="1"/>
</dbReference>
<evidence type="ECO:0000256" key="9">
    <source>
        <dbReference type="ARBA" id="ARBA00023136"/>
    </source>
</evidence>
<evidence type="ECO:0000256" key="1">
    <source>
        <dbReference type="ARBA" id="ARBA00004323"/>
    </source>
</evidence>
<dbReference type="GO" id="GO:0016758">
    <property type="term" value="F:hexosyltransferase activity"/>
    <property type="evidence" value="ECO:0007669"/>
    <property type="project" value="InterPro"/>
</dbReference>
<evidence type="ECO:0000256" key="8">
    <source>
        <dbReference type="ARBA" id="ARBA00023034"/>
    </source>
</evidence>
<evidence type="ECO:0000256" key="2">
    <source>
        <dbReference type="ARBA" id="ARBA00008661"/>
    </source>
</evidence>
<keyword evidence="5" id="KW-0812">Transmembrane</keyword>
<keyword evidence="4 11" id="KW-0808">Transferase</keyword>
<comment type="similarity">
    <text evidence="2 10">Belongs to the glycosyltransferase 31 family.</text>
</comment>
<dbReference type="Gene3D" id="3.90.550.50">
    <property type="match status" value="1"/>
</dbReference>
<gene>
    <name evidence="11" type="ORF">E1301_Tti021013</name>
</gene>
<sequence>MPSEPLTNSPIARLVENEIIALATSFVTMTTQSSNQFLADITLNPRVLKLIIINEKNREMGKAFRKREWICMIRLQTHQWCFLLCNVVLFHALLFGGDIVEEFLLQSSPAAYSDRFVLDIRERARKLDLTEARINTSQLYPLNVEPCPDHKDLLILTVVLSAPGNSSQREAVRNSWANQTTVQHVALRTLFFLGSSALGAEHQAVREESAHYGDVVQFEGGVSRGEWERGHWEQVKMALRWVLLFCPQARFIVLSEDTVYLNIPALAKHLLGLETHPDDLYLGRVIHRPTPERDPGRPHYLPYHVYPEKHLPDFCSSPAFLLSQDVVRKVYVAAQNVALPLPSDVLIGLCARRAGVVATHSSRFCGDRHVRYNPCCYNFLFSSAEVGGRLMGVAWRDLGAGNGRRCSMLATYYSLVLCKTMTFLDKLSFLSKDNSQG</sequence>
<dbReference type="PANTHER" id="PTHR11214">
    <property type="entry name" value="BETA-1,3-N-ACETYLGLUCOSAMINYLTRANSFERASE"/>
    <property type="match status" value="1"/>
</dbReference>
<comment type="subcellular location">
    <subcellularLocation>
        <location evidence="1 10">Golgi apparatus membrane</location>
        <topology evidence="1 10">Single-pass type II membrane protein</topology>
    </subcellularLocation>
</comment>
<reference evidence="11 12" key="1">
    <citation type="journal article" date="2019" name="Mol. Ecol. Resour.">
        <title>Chromosome-level genome assembly of Triplophysa tibetana, a fish adapted to the harsh high-altitude environment of the Tibetan Plateau.</title>
        <authorList>
            <person name="Yang X."/>
            <person name="Liu H."/>
            <person name="Ma Z."/>
            <person name="Zou Y."/>
            <person name="Zou M."/>
            <person name="Mao Y."/>
            <person name="Li X."/>
            <person name="Wang H."/>
            <person name="Chen T."/>
            <person name="Wang W."/>
            <person name="Yang R."/>
        </authorList>
    </citation>
    <scope>NUCLEOTIDE SEQUENCE [LARGE SCALE GENOMIC DNA]</scope>
    <source>
        <strain evidence="11">TTIB1903HZAU</strain>
        <tissue evidence="11">Muscle</tissue>
    </source>
</reference>
<dbReference type="GO" id="GO:0000139">
    <property type="term" value="C:Golgi membrane"/>
    <property type="evidence" value="ECO:0007669"/>
    <property type="project" value="UniProtKB-SubCell"/>
</dbReference>
<evidence type="ECO:0000256" key="4">
    <source>
        <dbReference type="ARBA" id="ARBA00022679"/>
    </source>
</evidence>
<evidence type="ECO:0000256" key="6">
    <source>
        <dbReference type="ARBA" id="ARBA00022968"/>
    </source>
</evidence>
<dbReference type="GO" id="GO:0006493">
    <property type="term" value="P:protein O-linked glycosylation"/>
    <property type="evidence" value="ECO:0007669"/>
    <property type="project" value="TreeGrafter"/>
</dbReference>
<keyword evidence="9" id="KW-0472">Membrane</keyword>
<proteinExistence type="inferred from homology"/>
<evidence type="ECO:0000256" key="7">
    <source>
        <dbReference type="ARBA" id="ARBA00022989"/>
    </source>
</evidence>
<keyword evidence="12" id="KW-1185">Reference proteome</keyword>
<name>A0A5A9PCW0_9TELE</name>
<dbReference type="InterPro" id="IPR002659">
    <property type="entry name" value="Glyco_trans_31"/>
</dbReference>
<dbReference type="EMBL" id="SOYY01000006">
    <property type="protein sequence ID" value="KAA0719728.1"/>
    <property type="molecule type" value="Genomic_DNA"/>
</dbReference>
<dbReference type="EC" id="2.4.1.-" evidence="10"/>
<comment type="caution">
    <text evidence="11">The sequence shown here is derived from an EMBL/GenBank/DDBJ whole genome shotgun (WGS) entry which is preliminary data.</text>
</comment>
<accession>A0A5A9PCW0</accession>
<dbReference type="AlphaFoldDB" id="A0A5A9PCW0"/>
<evidence type="ECO:0000256" key="5">
    <source>
        <dbReference type="ARBA" id="ARBA00022692"/>
    </source>
</evidence>
<keyword evidence="6" id="KW-0735">Signal-anchor</keyword>